<dbReference type="Proteomes" id="UP001500449">
    <property type="component" value="Unassembled WGS sequence"/>
</dbReference>
<keyword evidence="2" id="KW-1185">Reference proteome</keyword>
<gene>
    <name evidence="1" type="ORF">GCM10009836_70800</name>
</gene>
<accession>A0ABN2NT65</accession>
<reference evidence="1 2" key="1">
    <citation type="journal article" date="2019" name="Int. J. Syst. Evol. Microbiol.">
        <title>The Global Catalogue of Microorganisms (GCM) 10K type strain sequencing project: providing services to taxonomists for standard genome sequencing and annotation.</title>
        <authorList>
            <consortium name="The Broad Institute Genomics Platform"/>
            <consortium name="The Broad Institute Genome Sequencing Center for Infectious Disease"/>
            <person name="Wu L."/>
            <person name="Ma J."/>
        </authorList>
    </citation>
    <scope>NUCLEOTIDE SEQUENCE [LARGE SCALE GENOMIC DNA]</scope>
    <source>
        <strain evidence="1 2">JCM 16009</strain>
    </source>
</reference>
<evidence type="ECO:0000313" key="1">
    <source>
        <dbReference type="EMBL" id="GAA1879273.1"/>
    </source>
</evidence>
<name>A0ABN2NT65_9PSEU</name>
<protein>
    <submittedName>
        <fullName evidence="1">Uncharacterized protein</fullName>
    </submittedName>
</protein>
<dbReference type="EMBL" id="BAAAQK010000029">
    <property type="protein sequence ID" value="GAA1879273.1"/>
    <property type="molecule type" value="Genomic_DNA"/>
</dbReference>
<evidence type="ECO:0000313" key="2">
    <source>
        <dbReference type="Proteomes" id="UP001500449"/>
    </source>
</evidence>
<organism evidence="1 2">
    <name type="scientific">Pseudonocardia ailaonensis</name>
    <dbReference type="NCBI Taxonomy" id="367279"/>
    <lineage>
        <taxon>Bacteria</taxon>
        <taxon>Bacillati</taxon>
        <taxon>Actinomycetota</taxon>
        <taxon>Actinomycetes</taxon>
        <taxon>Pseudonocardiales</taxon>
        <taxon>Pseudonocardiaceae</taxon>
        <taxon>Pseudonocardia</taxon>
    </lineage>
</organism>
<proteinExistence type="predicted"/>
<comment type="caution">
    <text evidence="1">The sequence shown here is derived from an EMBL/GenBank/DDBJ whole genome shotgun (WGS) entry which is preliminary data.</text>
</comment>
<sequence>MRPGQRRRGLRATARAVLTAAVGLVLAGGGGAVLHNNGVVVPAAFASEDHSR</sequence>